<evidence type="ECO:0000313" key="1">
    <source>
        <dbReference type="EMBL" id="KAH0740021.1"/>
    </source>
</evidence>
<dbReference type="EMBL" id="JAIVGD010000026">
    <property type="protein sequence ID" value="KAH0740021.1"/>
    <property type="molecule type" value="Genomic_DNA"/>
</dbReference>
<evidence type="ECO:0000313" key="2">
    <source>
        <dbReference type="Proteomes" id="UP000826656"/>
    </source>
</evidence>
<accession>A0ABQ7TZ66</accession>
<organism evidence="1 2">
    <name type="scientific">Solanum tuberosum</name>
    <name type="common">Potato</name>
    <dbReference type="NCBI Taxonomy" id="4113"/>
    <lineage>
        <taxon>Eukaryota</taxon>
        <taxon>Viridiplantae</taxon>
        <taxon>Streptophyta</taxon>
        <taxon>Embryophyta</taxon>
        <taxon>Tracheophyta</taxon>
        <taxon>Spermatophyta</taxon>
        <taxon>Magnoliopsida</taxon>
        <taxon>eudicotyledons</taxon>
        <taxon>Gunneridae</taxon>
        <taxon>Pentapetalae</taxon>
        <taxon>asterids</taxon>
        <taxon>lamiids</taxon>
        <taxon>Solanales</taxon>
        <taxon>Solanaceae</taxon>
        <taxon>Solanoideae</taxon>
        <taxon>Solaneae</taxon>
        <taxon>Solanum</taxon>
    </lineage>
</organism>
<gene>
    <name evidence="1" type="ORF">KY290_033064</name>
</gene>
<proteinExistence type="predicted"/>
<dbReference type="Proteomes" id="UP000826656">
    <property type="component" value="Unassembled WGS sequence"/>
</dbReference>
<reference evidence="1 2" key="1">
    <citation type="journal article" date="2021" name="bioRxiv">
        <title>Chromosome-scale and haplotype-resolved genome assembly of a tetraploid potato cultivar.</title>
        <authorList>
            <person name="Sun H."/>
            <person name="Jiao W.-B."/>
            <person name="Krause K."/>
            <person name="Campoy J.A."/>
            <person name="Goel M."/>
            <person name="Folz-Donahue K."/>
            <person name="Kukat C."/>
            <person name="Huettel B."/>
            <person name="Schneeberger K."/>
        </authorList>
    </citation>
    <scope>NUCLEOTIDE SEQUENCE [LARGE SCALE GENOMIC DNA]</scope>
    <source>
        <strain evidence="1">SolTubOtavaFocal</strain>
        <tissue evidence="1">Leaves</tissue>
    </source>
</reference>
<protein>
    <submittedName>
        <fullName evidence="1">Uncharacterized protein</fullName>
    </submittedName>
</protein>
<keyword evidence="2" id="KW-1185">Reference proteome</keyword>
<name>A0ABQ7TZ66_SOLTU</name>
<comment type="caution">
    <text evidence="1">The sequence shown here is derived from an EMBL/GenBank/DDBJ whole genome shotgun (WGS) entry which is preliminary data.</text>
</comment>
<sequence length="77" mass="8881">MREKAIKQNQMLSSGSKMFVSWRMNGKLCNKALQQLRHLRINAVQNGAFALNSPLKHRRFKINFPGLNKSEKALDQI</sequence>